<evidence type="ECO:0000256" key="1">
    <source>
        <dbReference type="ARBA" id="ARBA00022729"/>
    </source>
</evidence>
<dbReference type="PANTHER" id="PTHR35936">
    <property type="entry name" value="MEMBRANE-BOUND LYTIC MUREIN TRANSGLYCOSYLASE F"/>
    <property type="match status" value="1"/>
</dbReference>
<dbReference type="SUPFAM" id="SSF53850">
    <property type="entry name" value="Periplasmic binding protein-like II"/>
    <property type="match status" value="1"/>
</dbReference>
<protein>
    <submittedName>
        <fullName evidence="4">Transporter substrate-binding domain-containing protein</fullName>
    </submittedName>
</protein>
<dbReference type="RefSeq" id="WP_214171467.1">
    <property type="nucleotide sequence ID" value="NZ_JAHCVJ010000003.1"/>
</dbReference>
<organism evidence="4 5">
    <name type="scientific">Geoanaerobacter pelophilus</name>
    <dbReference type="NCBI Taxonomy" id="60036"/>
    <lineage>
        <taxon>Bacteria</taxon>
        <taxon>Pseudomonadati</taxon>
        <taxon>Thermodesulfobacteriota</taxon>
        <taxon>Desulfuromonadia</taxon>
        <taxon>Geobacterales</taxon>
        <taxon>Geobacteraceae</taxon>
        <taxon>Geoanaerobacter</taxon>
    </lineage>
</organism>
<evidence type="ECO:0000313" key="4">
    <source>
        <dbReference type="EMBL" id="MBT0664715.1"/>
    </source>
</evidence>
<dbReference type="Pfam" id="PF00497">
    <property type="entry name" value="SBP_bac_3"/>
    <property type="match status" value="1"/>
</dbReference>
<evidence type="ECO:0000259" key="3">
    <source>
        <dbReference type="SMART" id="SM00062"/>
    </source>
</evidence>
<accession>A0AAW4L5B0</accession>
<dbReference type="SMART" id="SM00062">
    <property type="entry name" value="PBPb"/>
    <property type="match status" value="1"/>
</dbReference>
<keyword evidence="1 2" id="KW-0732">Signal</keyword>
<keyword evidence="5" id="KW-1185">Reference proteome</keyword>
<evidence type="ECO:0000256" key="2">
    <source>
        <dbReference type="SAM" id="SignalP"/>
    </source>
</evidence>
<gene>
    <name evidence="4" type="ORF">KI809_10430</name>
</gene>
<dbReference type="Gene3D" id="3.40.190.10">
    <property type="entry name" value="Periplasmic binding protein-like II"/>
    <property type="match status" value="2"/>
</dbReference>
<dbReference type="AlphaFoldDB" id="A0AAW4L5B0"/>
<name>A0AAW4L5B0_9BACT</name>
<sequence length="264" mass="30172">MKQPSIIQKLFLIMTILTCLPLQHAHASSLPSGCEELVFSANPQYPPYHWAVGRDGFEGASIELLAMVMPKQIRLKPVVYPWKRVLLLAEQGEIDLVVSLRDIPDRERYLVFTKHRAFANPSAVFVRADSGIRVNEWRDLKKRKGAISLGDTFGLAFDSYWRKELTITESGTMVENFRLLDQGIIDYFITGKYPGTYYISQNRTTNKITPLELQGANDDIYFGFSKKSPCVPLVESVSKRLEELDKKGISEKLLRKYLKNVRKP</sequence>
<feature type="signal peptide" evidence="2">
    <location>
        <begin position="1"/>
        <end position="27"/>
    </location>
</feature>
<feature type="domain" description="Solute-binding protein family 3/N-terminal" evidence="3">
    <location>
        <begin position="36"/>
        <end position="261"/>
    </location>
</feature>
<dbReference type="InterPro" id="IPR001638">
    <property type="entry name" value="Solute-binding_3/MltF_N"/>
</dbReference>
<proteinExistence type="predicted"/>
<dbReference type="Proteomes" id="UP000811899">
    <property type="component" value="Unassembled WGS sequence"/>
</dbReference>
<dbReference type="PANTHER" id="PTHR35936:SF35">
    <property type="entry name" value="L-CYSTINE-BINDING PROTEIN TCYJ"/>
    <property type="match status" value="1"/>
</dbReference>
<feature type="chain" id="PRO_5043442245" evidence="2">
    <location>
        <begin position="28"/>
        <end position="264"/>
    </location>
</feature>
<evidence type="ECO:0000313" key="5">
    <source>
        <dbReference type="Proteomes" id="UP000811899"/>
    </source>
</evidence>
<dbReference type="EMBL" id="JAHCVJ010000003">
    <property type="protein sequence ID" value="MBT0664715.1"/>
    <property type="molecule type" value="Genomic_DNA"/>
</dbReference>
<comment type="caution">
    <text evidence="4">The sequence shown here is derived from an EMBL/GenBank/DDBJ whole genome shotgun (WGS) entry which is preliminary data.</text>
</comment>
<reference evidence="4 5" key="1">
    <citation type="submission" date="2021-05" db="EMBL/GenBank/DDBJ databases">
        <title>The draft genome of Geobacter pelophilus DSM 12255.</title>
        <authorList>
            <person name="Xu Z."/>
            <person name="Masuda Y."/>
            <person name="Itoh H."/>
            <person name="Senoo K."/>
        </authorList>
    </citation>
    <scope>NUCLEOTIDE SEQUENCE [LARGE SCALE GENOMIC DNA]</scope>
    <source>
        <strain evidence="4 5">DSM 12255</strain>
    </source>
</reference>